<dbReference type="Gene3D" id="3.30.930.10">
    <property type="entry name" value="Bira Bifunctional Protein, Domain 2"/>
    <property type="match status" value="1"/>
</dbReference>
<dbReference type="InterPro" id="IPR045864">
    <property type="entry name" value="aa-tRNA-synth_II/BPL/LPL"/>
</dbReference>
<evidence type="ECO:0000259" key="7">
    <source>
        <dbReference type="PROSITE" id="PS51733"/>
    </source>
</evidence>
<dbReference type="PROSITE" id="PS51733">
    <property type="entry name" value="BPL_LPL_CATALYTIC"/>
    <property type="match status" value="1"/>
</dbReference>
<feature type="site" description="Lowers pKa of active site Cys" evidence="6">
    <location>
        <position position="129"/>
    </location>
</feature>
<feature type="non-terminal residue" evidence="8">
    <location>
        <position position="130"/>
    </location>
</feature>
<evidence type="ECO:0000256" key="4">
    <source>
        <dbReference type="ARBA" id="ARBA00022679"/>
    </source>
</evidence>
<evidence type="ECO:0000313" key="8">
    <source>
        <dbReference type="EMBL" id="KAK3254123.1"/>
    </source>
</evidence>
<dbReference type="InterPro" id="IPR000544">
    <property type="entry name" value="Octanoyltransferase"/>
</dbReference>
<comment type="pathway">
    <text evidence="1">Protein modification; protein lipoylation via endogenous pathway; protein N(6)-(lipoyl)lysine from octanoyl-[acyl-carrier-protein]: step 1/2.</text>
</comment>
<dbReference type="GO" id="GO:0009249">
    <property type="term" value="P:protein lipoylation"/>
    <property type="evidence" value="ECO:0007669"/>
    <property type="project" value="InterPro"/>
</dbReference>
<dbReference type="EC" id="2.3.1.181" evidence="3"/>
<dbReference type="PIRSF" id="PIRSF016262">
    <property type="entry name" value="LPLase"/>
    <property type="match status" value="1"/>
</dbReference>
<evidence type="ECO:0000256" key="1">
    <source>
        <dbReference type="ARBA" id="ARBA00004821"/>
    </source>
</evidence>
<keyword evidence="4" id="KW-0808">Transferase</keyword>
<dbReference type="SUPFAM" id="SSF55681">
    <property type="entry name" value="Class II aaRS and biotin synthetases"/>
    <property type="match status" value="1"/>
</dbReference>
<evidence type="ECO:0000256" key="3">
    <source>
        <dbReference type="ARBA" id="ARBA00012334"/>
    </source>
</evidence>
<dbReference type="Pfam" id="PF21948">
    <property type="entry name" value="LplA-B_cat"/>
    <property type="match status" value="1"/>
</dbReference>
<dbReference type="EMBL" id="LGRX02024104">
    <property type="protein sequence ID" value="KAK3254123.1"/>
    <property type="molecule type" value="Genomic_DNA"/>
</dbReference>
<comment type="caution">
    <text evidence="8">The sequence shown here is derived from an EMBL/GenBank/DDBJ whole genome shotgun (WGS) entry which is preliminary data.</text>
</comment>
<evidence type="ECO:0000256" key="6">
    <source>
        <dbReference type="PIRSR" id="PIRSR016262-3"/>
    </source>
</evidence>
<comment type="similarity">
    <text evidence="2">Belongs to the LipB family.</text>
</comment>
<name>A0AAE0F707_9CHLO</name>
<dbReference type="Proteomes" id="UP001190700">
    <property type="component" value="Unassembled WGS sequence"/>
</dbReference>
<dbReference type="PANTHER" id="PTHR10993:SF15">
    <property type="entry name" value="OCTANOYLTRANSFERASE LIP2, MITOCHONDRIAL"/>
    <property type="match status" value="1"/>
</dbReference>
<proteinExistence type="inferred from homology"/>
<gene>
    <name evidence="8" type="ORF">CYMTET_36652</name>
</gene>
<keyword evidence="5" id="KW-0012">Acyltransferase</keyword>
<reference evidence="8 9" key="1">
    <citation type="journal article" date="2015" name="Genome Biol. Evol.">
        <title>Comparative Genomics of a Bacterivorous Green Alga Reveals Evolutionary Causalities and Consequences of Phago-Mixotrophic Mode of Nutrition.</title>
        <authorList>
            <person name="Burns J.A."/>
            <person name="Paasch A."/>
            <person name="Narechania A."/>
            <person name="Kim E."/>
        </authorList>
    </citation>
    <scope>NUCLEOTIDE SEQUENCE [LARGE SCALE GENOMIC DNA]</scope>
    <source>
        <strain evidence="8 9">PLY_AMNH</strain>
    </source>
</reference>
<dbReference type="AlphaFoldDB" id="A0AAE0F707"/>
<sequence>MRVPLSIRYFGGLVQYARGLKLQEALVKQRHAGEISDTLLVLQHAPVITVGKRPTTHNILAVPEELDRRGVEVHRTERGGDVTWHGPGIGARRYVEGLEDVMISAAAKYGIHAQGRMVGETGVWVGKRKI</sequence>
<feature type="domain" description="BPL/LPL catalytic" evidence="7">
    <location>
        <begin position="33"/>
        <end position="130"/>
    </location>
</feature>
<dbReference type="InterPro" id="IPR004143">
    <property type="entry name" value="BPL_LPL_catalytic"/>
</dbReference>
<evidence type="ECO:0000256" key="5">
    <source>
        <dbReference type="ARBA" id="ARBA00023315"/>
    </source>
</evidence>
<protein>
    <recommendedName>
        <fullName evidence="3">lipoyl(octanoyl) transferase</fullName>
        <ecNumber evidence="3">2.3.1.181</ecNumber>
    </recommendedName>
</protein>
<evidence type="ECO:0000256" key="2">
    <source>
        <dbReference type="ARBA" id="ARBA00007907"/>
    </source>
</evidence>
<dbReference type="PANTHER" id="PTHR10993">
    <property type="entry name" value="OCTANOYLTRANSFERASE"/>
    <property type="match status" value="1"/>
</dbReference>
<evidence type="ECO:0000313" key="9">
    <source>
        <dbReference type="Proteomes" id="UP001190700"/>
    </source>
</evidence>
<dbReference type="GO" id="GO:0033819">
    <property type="term" value="F:lipoyl(octanoyl) transferase activity"/>
    <property type="evidence" value="ECO:0007669"/>
    <property type="project" value="UniProtKB-EC"/>
</dbReference>
<accession>A0AAE0F707</accession>
<organism evidence="8 9">
    <name type="scientific">Cymbomonas tetramitiformis</name>
    <dbReference type="NCBI Taxonomy" id="36881"/>
    <lineage>
        <taxon>Eukaryota</taxon>
        <taxon>Viridiplantae</taxon>
        <taxon>Chlorophyta</taxon>
        <taxon>Pyramimonadophyceae</taxon>
        <taxon>Pyramimonadales</taxon>
        <taxon>Pyramimonadaceae</taxon>
        <taxon>Cymbomonas</taxon>
    </lineage>
</organism>
<keyword evidence="9" id="KW-1185">Reference proteome</keyword>